<gene>
    <name evidence="2" type="ORF">DHEL01_v213117</name>
</gene>
<accession>A0A2P5HE32</accession>
<protein>
    <submittedName>
        <fullName evidence="2">Uncharacterized protein</fullName>
    </submittedName>
</protein>
<feature type="region of interest" description="Disordered" evidence="1">
    <location>
        <begin position="1"/>
        <end position="144"/>
    </location>
</feature>
<keyword evidence="3" id="KW-1185">Reference proteome</keyword>
<sequence length="212" mass="24010">MSGLALRARRSGRPSGTKRKRDANAEEPAPPQTLEESADDGDGEYAEVEDEGAGVDNVDDEDAEDEEETEEEGPPPSTRRKGKRGRGRYEEDDDHSDSSPSGKGDVLKVERHAKVVNRAKRKLREEKKKRRAKHAKGNLTLEKGVNFDEGRERAGRRVARAMNKSVLDLEESYPRRTAEEFKSRIPKPQYDEYWLKEQQLELVARMSADGDF</sequence>
<dbReference type="EMBL" id="MAVT02005242">
    <property type="protein sequence ID" value="POS68489.1"/>
    <property type="molecule type" value="Genomic_DNA"/>
</dbReference>
<evidence type="ECO:0000313" key="2">
    <source>
        <dbReference type="EMBL" id="POS68489.1"/>
    </source>
</evidence>
<name>A0A2P5HE32_DIAHE</name>
<comment type="caution">
    <text evidence="2">The sequence shown here is derived from an EMBL/GenBank/DDBJ whole genome shotgun (WGS) entry which is preliminary data.</text>
</comment>
<organism evidence="2 3">
    <name type="scientific">Diaporthe helianthi</name>
    <dbReference type="NCBI Taxonomy" id="158607"/>
    <lineage>
        <taxon>Eukaryota</taxon>
        <taxon>Fungi</taxon>
        <taxon>Dikarya</taxon>
        <taxon>Ascomycota</taxon>
        <taxon>Pezizomycotina</taxon>
        <taxon>Sordariomycetes</taxon>
        <taxon>Sordariomycetidae</taxon>
        <taxon>Diaporthales</taxon>
        <taxon>Diaporthaceae</taxon>
        <taxon>Diaporthe</taxon>
    </lineage>
</organism>
<feature type="compositionally biased region" description="Acidic residues" evidence="1">
    <location>
        <begin position="36"/>
        <end position="73"/>
    </location>
</feature>
<feature type="compositionally biased region" description="Basic residues" evidence="1">
    <location>
        <begin position="7"/>
        <end position="21"/>
    </location>
</feature>
<reference evidence="2" key="1">
    <citation type="submission" date="2017-09" db="EMBL/GenBank/DDBJ databases">
        <title>Polyketide synthases of a Diaporthe helianthi virulent isolate.</title>
        <authorList>
            <person name="Baroncelli R."/>
        </authorList>
    </citation>
    <scope>NUCLEOTIDE SEQUENCE [LARGE SCALE GENOMIC DNA]</scope>
    <source>
        <strain evidence="2">7/96</strain>
    </source>
</reference>
<feature type="compositionally biased region" description="Basic residues" evidence="1">
    <location>
        <begin position="114"/>
        <end position="136"/>
    </location>
</feature>
<dbReference type="Proteomes" id="UP000094444">
    <property type="component" value="Unassembled WGS sequence"/>
</dbReference>
<evidence type="ECO:0000256" key="1">
    <source>
        <dbReference type="SAM" id="MobiDB-lite"/>
    </source>
</evidence>
<dbReference type="InParanoid" id="A0A2P5HE32"/>
<proteinExistence type="predicted"/>
<evidence type="ECO:0000313" key="3">
    <source>
        <dbReference type="Proteomes" id="UP000094444"/>
    </source>
</evidence>
<dbReference type="AlphaFoldDB" id="A0A2P5HE32"/>